<name>A0A7W7R8Z2_KITKI</name>
<feature type="binding site" evidence="8">
    <location>
        <position position="13"/>
    </location>
    <ligand>
        <name>[4Fe-4S] cluster</name>
        <dbReference type="ChEBI" id="CHEBI:49883"/>
        <note>4Fe-4S-S-AdoMet</note>
    </ligand>
</feature>
<evidence type="ECO:0000256" key="4">
    <source>
        <dbReference type="ARBA" id="ARBA00022842"/>
    </source>
</evidence>
<comment type="cofactor">
    <cofactor evidence="8">
        <name>[4Fe-4S] cluster</name>
        <dbReference type="ChEBI" id="CHEBI:49883"/>
    </cofactor>
    <text evidence="8">Binds 1 [4Fe-4S] cluster. The cluster is coordinated with 3 cysteines and an exchangeable S-adenosyl-L-methionine.</text>
</comment>
<comment type="caution">
    <text evidence="8">Lacks conserved residue(s) required for the propagation of feature annotation.</text>
</comment>
<dbReference type="EC" id="4.3.99.3" evidence="8"/>
<dbReference type="GO" id="GO:0051539">
    <property type="term" value="F:4 iron, 4 sulfur cluster binding"/>
    <property type="evidence" value="ECO:0007669"/>
    <property type="project" value="UniProtKB-UniRule"/>
</dbReference>
<feature type="binding site" evidence="8">
    <location>
        <position position="60"/>
    </location>
    <ligand>
        <name>substrate</name>
    </ligand>
</feature>
<dbReference type="InterPro" id="IPR024924">
    <property type="entry name" value="7-CO-7-deazaguanine_synth-like"/>
</dbReference>
<feature type="binding site" evidence="8">
    <location>
        <begin position="109"/>
        <end position="111"/>
    </location>
    <ligand>
        <name>S-adenosyl-L-methionine</name>
        <dbReference type="ChEBI" id="CHEBI:59789"/>
    </ligand>
</feature>
<keyword evidence="4 8" id="KW-0460">Magnesium</keyword>
<dbReference type="SFLD" id="SFLDS00029">
    <property type="entry name" value="Radical_SAM"/>
    <property type="match status" value="1"/>
</dbReference>
<protein>
    <recommendedName>
        <fullName evidence="8">7-carboxy-7-deazaguanine synthase</fullName>
        <shortName evidence="8">CDG synthase</shortName>
        <ecNumber evidence="8">4.3.99.3</ecNumber>
    </recommendedName>
    <alternativeName>
        <fullName evidence="8">Queuosine biosynthesis protein QueE</fullName>
    </alternativeName>
</protein>
<keyword evidence="2 8" id="KW-0949">S-adenosyl-L-methionine</keyword>
<comment type="caution">
    <text evidence="10">The sequence shown here is derived from an EMBL/GenBank/DDBJ whole genome shotgun (WGS) entry which is preliminary data.</text>
</comment>
<dbReference type="Pfam" id="PF04055">
    <property type="entry name" value="Radical_SAM"/>
    <property type="match status" value="1"/>
</dbReference>
<dbReference type="PANTHER" id="PTHR42836">
    <property type="entry name" value="7-CARBOXY-7-DEAZAGUANINE SYNTHASE"/>
    <property type="match status" value="1"/>
</dbReference>
<dbReference type="InterPro" id="IPR013785">
    <property type="entry name" value="Aldolase_TIM"/>
</dbReference>
<dbReference type="PANTHER" id="PTHR42836:SF1">
    <property type="entry name" value="7-CARBOXY-7-DEAZAGUANINE SYNTHASE"/>
    <property type="match status" value="1"/>
</dbReference>
<dbReference type="HAMAP" id="MF_00917">
    <property type="entry name" value="QueE"/>
    <property type="match status" value="1"/>
</dbReference>
<dbReference type="RefSeq" id="WP_312897545.1">
    <property type="nucleotide sequence ID" value="NZ_JACHJV010000002.1"/>
</dbReference>
<dbReference type="InterPro" id="IPR058240">
    <property type="entry name" value="rSAM_sf"/>
</dbReference>
<keyword evidence="8" id="KW-0671">Queuosine biosynthesis</keyword>
<evidence type="ECO:0000256" key="7">
    <source>
        <dbReference type="ARBA" id="ARBA00023239"/>
    </source>
</evidence>
<evidence type="ECO:0000313" key="11">
    <source>
        <dbReference type="Proteomes" id="UP000540506"/>
    </source>
</evidence>
<dbReference type="AlphaFoldDB" id="A0A7W7R8Z2"/>
<evidence type="ECO:0000256" key="5">
    <source>
        <dbReference type="ARBA" id="ARBA00023004"/>
    </source>
</evidence>
<feature type="domain" description="Radical SAM core" evidence="9">
    <location>
        <begin position="1"/>
        <end position="205"/>
    </location>
</feature>
<comment type="cofactor">
    <cofactor evidence="8">
        <name>S-adenosyl-L-methionine</name>
        <dbReference type="ChEBI" id="CHEBI:59789"/>
    </cofactor>
    <text evidence="8">Binds 1 S-adenosyl-L-methionine per subunit.</text>
</comment>
<feature type="binding site" evidence="8">
    <location>
        <position position="62"/>
    </location>
    <ligand>
        <name>S-adenosyl-L-methionine</name>
        <dbReference type="ChEBI" id="CHEBI:59789"/>
    </ligand>
</feature>
<keyword evidence="11" id="KW-1185">Reference proteome</keyword>
<keyword evidence="3 8" id="KW-0479">Metal-binding</keyword>
<dbReference type="GO" id="GO:0000287">
    <property type="term" value="F:magnesium ion binding"/>
    <property type="evidence" value="ECO:0007669"/>
    <property type="project" value="UniProtKB-UniRule"/>
</dbReference>
<accession>A0A7W7R8Z2</accession>
<proteinExistence type="inferred from homology"/>
<dbReference type="GO" id="GO:0008616">
    <property type="term" value="P:tRNA queuosine(34) biosynthetic process"/>
    <property type="evidence" value="ECO:0007669"/>
    <property type="project" value="UniProtKB-UniRule"/>
</dbReference>
<gene>
    <name evidence="8" type="primary">queE</name>
    <name evidence="10" type="ORF">FHR34_006742</name>
</gene>
<dbReference type="EMBL" id="JACHJV010000002">
    <property type="protein sequence ID" value="MBB4927647.1"/>
    <property type="molecule type" value="Genomic_DNA"/>
</dbReference>
<comment type="pathway">
    <text evidence="8">Purine metabolism; 7-cyano-7-deazaguanine biosynthesis.</text>
</comment>
<sequence>MRLGGCNLTCRWCDTPYTWDWQGTSDAGIAYDPRTELHRRSVASVADQVSALGVDLVVISGGEPLGQQARLVPLVELLTGRGMEVEIETNGTHAPHRALVAAGVRFNVSPKLAHSGVHVDRRIKPAALRSLAGTPGTAFKFVCRDPADLDEVGDLVRRFGLGPVWIMPEGQSAEHVNERVQNLVAAVIERGWNLTTRLHILIWGQERGV</sequence>
<dbReference type="Proteomes" id="UP000540506">
    <property type="component" value="Unassembled WGS sequence"/>
</dbReference>
<reference evidence="10 11" key="1">
    <citation type="submission" date="2020-08" db="EMBL/GenBank/DDBJ databases">
        <title>Sequencing the genomes of 1000 actinobacteria strains.</title>
        <authorList>
            <person name="Klenk H.-P."/>
        </authorList>
    </citation>
    <scope>NUCLEOTIDE SEQUENCE [LARGE SCALE GENOMIC DNA]</scope>
    <source>
        <strain evidence="10 11">DSM 41654</strain>
    </source>
</reference>
<organism evidence="10 11">
    <name type="scientific">Kitasatospora kifunensis</name>
    <name type="common">Streptomyces kifunensis</name>
    <dbReference type="NCBI Taxonomy" id="58351"/>
    <lineage>
        <taxon>Bacteria</taxon>
        <taxon>Bacillati</taxon>
        <taxon>Actinomycetota</taxon>
        <taxon>Actinomycetes</taxon>
        <taxon>Kitasatosporales</taxon>
        <taxon>Streptomycetaceae</taxon>
        <taxon>Kitasatospora</taxon>
    </lineage>
</organism>
<dbReference type="GO" id="GO:0016840">
    <property type="term" value="F:carbon-nitrogen lyase activity"/>
    <property type="evidence" value="ECO:0007669"/>
    <property type="project" value="UniProtKB-UniRule"/>
</dbReference>
<keyword evidence="6 8" id="KW-0411">Iron-sulfur</keyword>
<dbReference type="PIRSF" id="PIRSF000370">
    <property type="entry name" value="QueE"/>
    <property type="match status" value="1"/>
</dbReference>
<feature type="binding site" evidence="8">
    <location>
        <position position="6"/>
    </location>
    <ligand>
        <name>[4Fe-4S] cluster</name>
        <dbReference type="ChEBI" id="CHEBI:49883"/>
        <note>4Fe-4S-S-AdoMet</note>
    </ligand>
</feature>
<feature type="binding site" evidence="8">
    <location>
        <position position="2"/>
    </location>
    <ligand>
        <name>substrate</name>
    </ligand>
</feature>
<keyword evidence="1 8" id="KW-0004">4Fe-4S</keyword>
<evidence type="ECO:0000256" key="8">
    <source>
        <dbReference type="HAMAP-Rule" id="MF_00917"/>
    </source>
</evidence>
<keyword evidence="5 8" id="KW-0408">Iron</keyword>
<evidence type="ECO:0000256" key="1">
    <source>
        <dbReference type="ARBA" id="ARBA00022485"/>
    </source>
</evidence>
<comment type="catalytic activity">
    <reaction evidence="8">
        <text>6-carboxy-5,6,7,8-tetrahydropterin + H(+) = 7-carboxy-7-carbaguanine + NH4(+)</text>
        <dbReference type="Rhea" id="RHEA:27974"/>
        <dbReference type="ChEBI" id="CHEBI:15378"/>
        <dbReference type="ChEBI" id="CHEBI:28938"/>
        <dbReference type="ChEBI" id="CHEBI:61032"/>
        <dbReference type="ChEBI" id="CHEBI:61036"/>
        <dbReference type="EC" id="4.3.99.3"/>
    </reaction>
</comment>
<dbReference type="UniPathway" id="UPA00391"/>
<dbReference type="InterPro" id="IPR007197">
    <property type="entry name" value="rSAM"/>
</dbReference>
<evidence type="ECO:0000256" key="6">
    <source>
        <dbReference type="ARBA" id="ARBA00023014"/>
    </source>
</evidence>
<dbReference type="SUPFAM" id="SSF102114">
    <property type="entry name" value="Radical SAM enzymes"/>
    <property type="match status" value="1"/>
</dbReference>
<feature type="binding site" evidence="8">
    <location>
        <position position="10"/>
    </location>
    <ligand>
        <name>[4Fe-4S] cluster</name>
        <dbReference type="ChEBI" id="CHEBI:49883"/>
        <note>4Fe-4S-S-AdoMet</note>
    </ligand>
</feature>
<dbReference type="PROSITE" id="PS51918">
    <property type="entry name" value="RADICAL_SAM"/>
    <property type="match status" value="1"/>
</dbReference>
<evidence type="ECO:0000313" key="10">
    <source>
        <dbReference type="EMBL" id="MBB4927647.1"/>
    </source>
</evidence>
<evidence type="ECO:0000259" key="9">
    <source>
        <dbReference type="PROSITE" id="PS51918"/>
    </source>
</evidence>
<dbReference type="CDD" id="cd01335">
    <property type="entry name" value="Radical_SAM"/>
    <property type="match status" value="1"/>
</dbReference>
<comment type="function">
    <text evidence="8">Catalyzes the complex heterocyclic radical-mediated conversion of 6-carboxy-5,6,7,8-tetrahydropterin (CPH4) to 7-carboxy-7-deazaguanine (CDG), a step common to the biosynthetic pathways of all 7-deazapurine-containing compounds.</text>
</comment>
<comment type="cofactor">
    <cofactor evidence="8">
        <name>Mg(2+)</name>
        <dbReference type="ChEBI" id="CHEBI:18420"/>
    </cofactor>
</comment>
<dbReference type="Gene3D" id="3.20.20.70">
    <property type="entry name" value="Aldolase class I"/>
    <property type="match status" value="1"/>
</dbReference>
<comment type="similarity">
    <text evidence="8">Belongs to the radical SAM superfamily. 7-carboxy-7-deazaguanine synthase family.</text>
</comment>
<feature type="binding site" evidence="8">
    <location>
        <position position="15"/>
    </location>
    <ligand>
        <name>Mg(2+)</name>
        <dbReference type="ChEBI" id="CHEBI:18420"/>
    </ligand>
</feature>
<feature type="binding site" evidence="8">
    <location>
        <begin position="12"/>
        <end position="14"/>
    </location>
    <ligand>
        <name>S-adenosyl-L-methionine</name>
        <dbReference type="ChEBI" id="CHEBI:59789"/>
    </ligand>
</feature>
<evidence type="ECO:0000256" key="2">
    <source>
        <dbReference type="ARBA" id="ARBA00022691"/>
    </source>
</evidence>
<keyword evidence="7 8" id="KW-0456">Lyase</keyword>
<dbReference type="GO" id="GO:1904047">
    <property type="term" value="F:S-adenosyl-L-methionine binding"/>
    <property type="evidence" value="ECO:0007669"/>
    <property type="project" value="UniProtKB-UniRule"/>
</dbReference>
<evidence type="ECO:0000256" key="3">
    <source>
        <dbReference type="ARBA" id="ARBA00022723"/>
    </source>
</evidence>
<comment type="subunit">
    <text evidence="8">Homodimer.</text>
</comment>